<evidence type="ECO:0000256" key="1">
    <source>
        <dbReference type="SAM" id="Phobius"/>
    </source>
</evidence>
<dbReference type="Proteomes" id="UP000181992">
    <property type="component" value="Unassembled WGS sequence"/>
</dbReference>
<evidence type="ECO:0000313" key="2">
    <source>
        <dbReference type="EMBL" id="OIO31123.1"/>
    </source>
</evidence>
<proteinExistence type="predicted"/>
<name>A0A1J4V541_9BACT</name>
<dbReference type="STRING" id="1805281.AUJ77_00645"/>
<organism evidence="2 3">
    <name type="scientific">Candidatus Nomurabacteria bacterium CG1_02_43_90</name>
    <dbReference type="NCBI Taxonomy" id="1805281"/>
    <lineage>
        <taxon>Bacteria</taxon>
        <taxon>Candidatus Nomuraibacteriota</taxon>
    </lineage>
</organism>
<dbReference type="AlphaFoldDB" id="A0A1J4V541"/>
<accession>A0A1J4V541</accession>
<comment type="caution">
    <text evidence="2">The sequence shown here is derived from an EMBL/GenBank/DDBJ whole genome shotgun (WGS) entry which is preliminary data.</text>
</comment>
<keyword evidence="1" id="KW-0812">Transmembrane</keyword>
<gene>
    <name evidence="2" type="ORF">AUJ77_00645</name>
</gene>
<keyword evidence="1" id="KW-1133">Transmembrane helix</keyword>
<keyword evidence="1" id="KW-0472">Membrane</keyword>
<protein>
    <recommendedName>
        <fullName evidence="4">PilN domain-containing protein</fullName>
    </recommendedName>
</protein>
<sequence>MENNNPKVSFIPKNSLIREENFFERPRPKSAIGILALTAAFLSVVSYSALYYYDASLVKQIETKTTEIRDVQKEFASAPEVAKARFFRSRVLLAQEILDAHILVSPIFIFLSDNTLADIFYDKFAFSSDSKGITLELSGQAPSYAALAYQAGVFRTKTKELVGFSVRDVTLTKFSTVSFVITMNFNPAFLSYTKNIQAMEAKYSLPPSVETPYLFATSSPQASSTPVVPLKIPVTKQSTSTPLFASTTRSVLATSSPVSVAPPSFVLPSTSVPLKQSAWSLFWLRFKFW</sequence>
<evidence type="ECO:0008006" key="4">
    <source>
        <dbReference type="Google" id="ProtNLM"/>
    </source>
</evidence>
<reference evidence="2 3" key="1">
    <citation type="journal article" date="2016" name="Environ. Microbiol.">
        <title>Genomic resolution of a cold subsurface aquifer community provides metabolic insights for novel microbes adapted to high CO concentrations.</title>
        <authorList>
            <person name="Probst A.J."/>
            <person name="Castelle C.J."/>
            <person name="Singh A."/>
            <person name="Brown C.T."/>
            <person name="Anantharaman K."/>
            <person name="Sharon I."/>
            <person name="Hug L.A."/>
            <person name="Burstein D."/>
            <person name="Emerson J.B."/>
            <person name="Thomas B.C."/>
            <person name="Banfield J.F."/>
        </authorList>
    </citation>
    <scope>NUCLEOTIDE SEQUENCE [LARGE SCALE GENOMIC DNA]</scope>
    <source>
        <strain evidence="2">CG1_02_43_90</strain>
    </source>
</reference>
<dbReference type="EMBL" id="MNVN01000007">
    <property type="protein sequence ID" value="OIO31123.1"/>
    <property type="molecule type" value="Genomic_DNA"/>
</dbReference>
<evidence type="ECO:0000313" key="3">
    <source>
        <dbReference type="Proteomes" id="UP000181992"/>
    </source>
</evidence>
<feature type="transmembrane region" description="Helical" evidence="1">
    <location>
        <begin position="31"/>
        <end position="53"/>
    </location>
</feature>